<proteinExistence type="predicted"/>
<evidence type="ECO:0000313" key="1">
    <source>
        <dbReference type="EMBL" id="SVC05281.1"/>
    </source>
</evidence>
<reference evidence="1" key="1">
    <citation type="submission" date="2018-05" db="EMBL/GenBank/DDBJ databases">
        <authorList>
            <person name="Lanie J.A."/>
            <person name="Ng W.-L."/>
            <person name="Kazmierczak K.M."/>
            <person name="Andrzejewski T.M."/>
            <person name="Davidsen T.M."/>
            <person name="Wayne K.J."/>
            <person name="Tettelin H."/>
            <person name="Glass J.I."/>
            <person name="Rusch D."/>
            <person name="Podicherti R."/>
            <person name="Tsui H.-C.T."/>
            <person name="Winkler M.E."/>
        </authorList>
    </citation>
    <scope>NUCLEOTIDE SEQUENCE</scope>
</reference>
<sequence>MTSEKTLYIPIGANFDQISEIETISHLRVHTIDIHLISELRQMKYDVGPDGIIIWDKDNGYNSNIKSKKILDQWIDHLGITEVKLYNIVIPQSMFVENYKRIFFIEEDVVSLMDNGRLNFNTYDIKNDHFSEENGPQTLNEGVFLVCY</sequence>
<accession>A0A382J379</accession>
<protein>
    <submittedName>
        <fullName evidence="1">Uncharacterized protein</fullName>
    </submittedName>
</protein>
<gene>
    <name evidence="1" type="ORF">METZ01_LOCUS258135</name>
</gene>
<dbReference type="AlphaFoldDB" id="A0A382J379"/>
<name>A0A382J379_9ZZZZ</name>
<dbReference type="EMBL" id="UINC01070830">
    <property type="protein sequence ID" value="SVC05281.1"/>
    <property type="molecule type" value="Genomic_DNA"/>
</dbReference>
<organism evidence="1">
    <name type="scientific">marine metagenome</name>
    <dbReference type="NCBI Taxonomy" id="408172"/>
    <lineage>
        <taxon>unclassified sequences</taxon>
        <taxon>metagenomes</taxon>
        <taxon>ecological metagenomes</taxon>
    </lineage>
</organism>